<evidence type="ECO:0000313" key="2">
    <source>
        <dbReference type="Proteomes" id="UP000005877"/>
    </source>
</evidence>
<sequence length="106" mass="12089">MYDKVITICWSIKEVNRNLQDRESMTDYSIEYLKKACRDLSEILAAGKAADLKEEIEVVNRSGKAAKFKMAEVAEMLTDTKKILEFNLIDNVDRWARSKLEGAGGR</sequence>
<keyword evidence="2" id="KW-1185">Reference proteome</keyword>
<name>G7WP38_METH6</name>
<dbReference type="EMBL" id="CP003117">
    <property type="protein sequence ID" value="AET64879.1"/>
    <property type="molecule type" value="Genomic_DNA"/>
</dbReference>
<dbReference type="KEGG" id="mhi:Mhar_1517"/>
<reference evidence="1 2" key="1">
    <citation type="journal article" date="2012" name="PLoS ONE">
        <title>The genome characteristics and predicted function of methyl-group oxidation pathway in the obligate aceticlastic methanogens, Methanosaeta spp.</title>
        <authorList>
            <person name="Zhu J."/>
            <person name="Zheng H."/>
            <person name="Ai G."/>
            <person name="Zhang G."/>
            <person name="Liu D."/>
            <person name="Liu X."/>
            <person name="Dong X."/>
        </authorList>
    </citation>
    <scope>NUCLEOTIDE SEQUENCE [LARGE SCALE GENOMIC DNA]</scope>
    <source>
        <strain evidence="1 2">6Ac</strain>
    </source>
</reference>
<dbReference type="GeneID" id="12510686"/>
<organism evidence="1 2">
    <name type="scientific">Methanothrix harundinacea (strain 6Ac)</name>
    <name type="common">Methanosaeta harundinacea</name>
    <dbReference type="NCBI Taxonomy" id="1110509"/>
    <lineage>
        <taxon>Archaea</taxon>
        <taxon>Methanobacteriati</taxon>
        <taxon>Methanobacteriota</taxon>
        <taxon>Stenosarchaea group</taxon>
        <taxon>Methanomicrobia</taxon>
        <taxon>Methanotrichales</taxon>
        <taxon>Methanotrichaceae</taxon>
        <taxon>Methanothrix</taxon>
    </lineage>
</organism>
<dbReference type="HOGENOM" id="CLU_2271036_0_0_2"/>
<protein>
    <submittedName>
        <fullName evidence="1">Uncharacterized protein</fullName>
    </submittedName>
</protein>
<dbReference type="AlphaFoldDB" id="G7WP38"/>
<accession>G7WP38</accession>
<proteinExistence type="predicted"/>
<gene>
    <name evidence="1" type="ordered locus">Mhar_1517</name>
</gene>
<dbReference type="OrthoDB" id="147481at2157"/>
<evidence type="ECO:0000313" key="1">
    <source>
        <dbReference type="EMBL" id="AET64879.1"/>
    </source>
</evidence>
<dbReference type="RefSeq" id="WP_014587063.1">
    <property type="nucleotide sequence ID" value="NC_017527.1"/>
</dbReference>
<dbReference type="Proteomes" id="UP000005877">
    <property type="component" value="Chromosome"/>
</dbReference>
<dbReference type="PATRIC" id="fig|1110509.7.peg.1691"/>